<accession>A0A3A5LSI0</accession>
<evidence type="ECO:0000313" key="3">
    <source>
        <dbReference type="Proteomes" id="UP000270757"/>
    </source>
</evidence>
<evidence type="ECO:0000313" key="2">
    <source>
        <dbReference type="EMBL" id="RJT49323.1"/>
    </source>
</evidence>
<feature type="compositionally biased region" description="Basic residues" evidence="1">
    <location>
        <begin position="75"/>
        <end position="87"/>
    </location>
</feature>
<gene>
    <name evidence="2" type="ORF">D6J04_01340</name>
</gene>
<organism evidence="2 3">
    <name type="scientific">Legionella taurinensis</name>
    <dbReference type="NCBI Taxonomy" id="70611"/>
    <lineage>
        <taxon>Bacteria</taxon>
        <taxon>Pseudomonadati</taxon>
        <taxon>Pseudomonadota</taxon>
        <taxon>Gammaproteobacteria</taxon>
        <taxon>Legionellales</taxon>
        <taxon>Legionellaceae</taxon>
        <taxon>Legionella</taxon>
    </lineage>
</organism>
<feature type="compositionally biased region" description="Polar residues" evidence="1">
    <location>
        <begin position="90"/>
        <end position="101"/>
    </location>
</feature>
<feature type="compositionally biased region" description="Polar residues" evidence="1">
    <location>
        <begin position="113"/>
        <end position="147"/>
    </location>
</feature>
<name>A0A3A5LSI0_9GAMM</name>
<sequence>MLYRKGMINPIVPFFFFKAGGFMKRSFWLLLALLVLSSCGIEDDYYMNDYRYPPPQARVETPYYSAPYESGAGHYHGHQSSYRRYHGHYGNNNPVIVQTPRNYRPGGPANVHGHSSQGQPGDNTHGHPSQNQAGNTHGHPSQNQAGNTHGHPDESQGGNTHGHPSQNQADNTHGHPGQGGVRSSRGRAWNPYGSYQPQAANTAQGQAGQAVVTPANDNRVNTIYGHD</sequence>
<reference evidence="2 3" key="1">
    <citation type="submission" date="2018-09" db="EMBL/GenBank/DDBJ databases">
        <title>Draft genome sequences of Legionella taurinensis isolated from water samples.</title>
        <authorList>
            <person name="Chakeri A."/>
            <person name="Allerberger F."/>
            <person name="Kundi M."/>
            <person name="Ruppitsch W."/>
            <person name="Schmid D."/>
        </authorList>
    </citation>
    <scope>NUCLEOTIDE SEQUENCE [LARGE SCALE GENOMIC DNA]</scope>
    <source>
        <strain evidence="2 3">4570-18-6</strain>
    </source>
</reference>
<dbReference type="Proteomes" id="UP000270757">
    <property type="component" value="Unassembled WGS sequence"/>
</dbReference>
<dbReference type="AlphaFoldDB" id="A0A3A5LSI0"/>
<proteinExistence type="predicted"/>
<dbReference type="EMBL" id="QZWB01000001">
    <property type="protein sequence ID" value="RJT49323.1"/>
    <property type="molecule type" value="Genomic_DNA"/>
</dbReference>
<feature type="compositionally biased region" description="Polar residues" evidence="1">
    <location>
        <begin position="156"/>
        <end position="171"/>
    </location>
</feature>
<protein>
    <submittedName>
        <fullName evidence="2">Uncharacterized protein</fullName>
    </submittedName>
</protein>
<comment type="caution">
    <text evidence="2">The sequence shown here is derived from an EMBL/GenBank/DDBJ whole genome shotgun (WGS) entry which is preliminary data.</text>
</comment>
<feature type="region of interest" description="Disordered" evidence="1">
    <location>
        <begin position="75"/>
        <end position="227"/>
    </location>
</feature>
<evidence type="ECO:0000256" key="1">
    <source>
        <dbReference type="SAM" id="MobiDB-lite"/>
    </source>
</evidence>
<feature type="compositionally biased region" description="Low complexity" evidence="1">
    <location>
        <begin position="196"/>
        <end position="215"/>
    </location>
</feature>